<organism evidence="2 3">
    <name type="scientific">Cymbomonas tetramitiformis</name>
    <dbReference type="NCBI Taxonomy" id="36881"/>
    <lineage>
        <taxon>Eukaryota</taxon>
        <taxon>Viridiplantae</taxon>
        <taxon>Chlorophyta</taxon>
        <taxon>Pyramimonadophyceae</taxon>
        <taxon>Pyramimonadales</taxon>
        <taxon>Pyramimonadaceae</taxon>
        <taxon>Cymbomonas</taxon>
    </lineage>
</organism>
<feature type="region of interest" description="Disordered" evidence="1">
    <location>
        <begin position="1"/>
        <end position="24"/>
    </location>
</feature>
<protein>
    <submittedName>
        <fullName evidence="2">Uncharacterized protein</fullName>
    </submittedName>
</protein>
<name>A0AAE0EWE2_9CHLO</name>
<comment type="caution">
    <text evidence="2">The sequence shown here is derived from an EMBL/GenBank/DDBJ whole genome shotgun (WGS) entry which is preliminary data.</text>
</comment>
<sequence>MSFGMPVTGDASSNPPASGHTLSPNASVNTFDAFKKSMKTVHRCDLKACKAIDGAPTQFRTLYEKGDDAVYLNTRRSKDNSSENMLHDLLLATYPDLGTARVLQFKGWGSGMVKANYRALCNRRQFDIELDVDDVDFDQDVAACVLSTLEGIQELGTFVSHNKVIVQWDGDGYFDDKDQRYGNYTAGLLGVLKYLLAAEASIIGIVITKLITKPEKEVDMASLSYAPTLFDQKMVKRMCMALPESRDSVPVTVITFSQPDIMMRLSKFLNASYSPETQLIVAEHGKYRLDDGFSGAQMNRIFKNMDTMCLMFGGGAVLEKELLTYQYHPRTSVIALGVDRSTSTPGGVFNKLKTTAMLYKRVVNMVQESDIEYFSLDASQLETMYNRLNPTQRFVHA</sequence>
<evidence type="ECO:0000313" key="3">
    <source>
        <dbReference type="Proteomes" id="UP001190700"/>
    </source>
</evidence>
<feature type="compositionally biased region" description="Polar residues" evidence="1">
    <location>
        <begin position="10"/>
        <end position="24"/>
    </location>
</feature>
<keyword evidence="3" id="KW-1185">Reference proteome</keyword>
<dbReference type="AlphaFoldDB" id="A0AAE0EWE2"/>
<dbReference type="EMBL" id="LGRX02033150">
    <property type="protein sequence ID" value="KAK3242557.1"/>
    <property type="molecule type" value="Genomic_DNA"/>
</dbReference>
<accession>A0AAE0EWE2</accession>
<dbReference type="Proteomes" id="UP001190700">
    <property type="component" value="Unassembled WGS sequence"/>
</dbReference>
<proteinExistence type="predicted"/>
<gene>
    <name evidence="2" type="ORF">CYMTET_47716</name>
</gene>
<evidence type="ECO:0000256" key="1">
    <source>
        <dbReference type="SAM" id="MobiDB-lite"/>
    </source>
</evidence>
<evidence type="ECO:0000313" key="2">
    <source>
        <dbReference type="EMBL" id="KAK3242557.1"/>
    </source>
</evidence>
<reference evidence="2 3" key="1">
    <citation type="journal article" date="2015" name="Genome Biol. Evol.">
        <title>Comparative Genomics of a Bacterivorous Green Alga Reveals Evolutionary Causalities and Consequences of Phago-Mixotrophic Mode of Nutrition.</title>
        <authorList>
            <person name="Burns J.A."/>
            <person name="Paasch A."/>
            <person name="Narechania A."/>
            <person name="Kim E."/>
        </authorList>
    </citation>
    <scope>NUCLEOTIDE SEQUENCE [LARGE SCALE GENOMIC DNA]</scope>
    <source>
        <strain evidence="2 3">PLY_AMNH</strain>
    </source>
</reference>